<keyword evidence="3" id="KW-1185">Reference proteome</keyword>
<evidence type="ECO:0000313" key="2">
    <source>
        <dbReference type="EMBL" id="CAK0845544.1"/>
    </source>
</evidence>
<feature type="region of interest" description="Disordered" evidence="1">
    <location>
        <begin position="302"/>
        <end position="329"/>
    </location>
</feature>
<evidence type="ECO:0000313" key="3">
    <source>
        <dbReference type="Proteomes" id="UP001189429"/>
    </source>
</evidence>
<sequence>MLRDGRRGAADLGAPVGRRAARPPAGRAGAAGPPAGGRGARAAPPPRRGQQAPWSCRARLPPLAGMTVAGPLQTLLSESLPKAQWLELWDHLIAHQGEDPRASGRRRRHLARCFAEFPAQAAAGVAGISRGVVEAAAGGPPAGRNRGCQGALRHNWHAAVRDAPGRPGGGRRPPGGGRAPAGGRADTGERLRRVRRLQREVERSREQGRLILEDIKDGRLRPVRELEERLRREEAAAAEGLGRDPSPPGAEAAAEPRGATRRGGVREEVVSAAAPAGALDGALRELERQLRLARAVRGRVAQRAASMQGAHWPQEGDDDELGDILRSLE</sequence>
<evidence type="ECO:0000256" key="1">
    <source>
        <dbReference type="SAM" id="MobiDB-lite"/>
    </source>
</evidence>
<feature type="region of interest" description="Disordered" evidence="1">
    <location>
        <begin position="158"/>
        <end position="192"/>
    </location>
</feature>
<comment type="caution">
    <text evidence="2">The sequence shown here is derived from an EMBL/GenBank/DDBJ whole genome shotgun (WGS) entry which is preliminary data.</text>
</comment>
<reference evidence="2" key="1">
    <citation type="submission" date="2023-10" db="EMBL/GenBank/DDBJ databases">
        <authorList>
            <person name="Chen Y."/>
            <person name="Shah S."/>
            <person name="Dougan E. K."/>
            <person name="Thang M."/>
            <person name="Chan C."/>
        </authorList>
    </citation>
    <scope>NUCLEOTIDE SEQUENCE [LARGE SCALE GENOMIC DNA]</scope>
</reference>
<feature type="compositionally biased region" description="Low complexity" evidence="1">
    <location>
        <begin position="13"/>
        <end position="33"/>
    </location>
</feature>
<feature type="region of interest" description="Disordered" evidence="1">
    <location>
        <begin position="235"/>
        <end position="268"/>
    </location>
</feature>
<organism evidence="2 3">
    <name type="scientific">Prorocentrum cordatum</name>
    <dbReference type="NCBI Taxonomy" id="2364126"/>
    <lineage>
        <taxon>Eukaryota</taxon>
        <taxon>Sar</taxon>
        <taxon>Alveolata</taxon>
        <taxon>Dinophyceae</taxon>
        <taxon>Prorocentrales</taxon>
        <taxon>Prorocentraceae</taxon>
        <taxon>Prorocentrum</taxon>
    </lineage>
</organism>
<feature type="compositionally biased region" description="Gly residues" evidence="1">
    <location>
        <begin position="166"/>
        <end position="180"/>
    </location>
</feature>
<feature type="region of interest" description="Disordered" evidence="1">
    <location>
        <begin position="1"/>
        <end position="54"/>
    </location>
</feature>
<proteinExistence type="predicted"/>
<gene>
    <name evidence="2" type="ORF">PCOR1329_LOCUS39314</name>
</gene>
<dbReference type="Proteomes" id="UP001189429">
    <property type="component" value="Unassembled WGS sequence"/>
</dbReference>
<protein>
    <recommendedName>
        <fullName evidence="4">Rab-GAP TBC domain-containing protein</fullName>
    </recommendedName>
</protein>
<name>A0ABN9TIS9_9DINO</name>
<evidence type="ECO:0008006" key="4">
    <source>
        <dbReference type="Google" id="ProtNLM"/>
    </source>
</evidence>
<feature type="non-terminal residue" evidence="2">
    <location>
        <position position="329"/>
    </location>
</feature>
<dbReference type="EMBL" id="CAUYUJ010014747">
    <property type="protein sequence ID" value="CAK0845544.1"/>
    <property type="molecule type" value="Genomic_DNA"/>
</dbReference>
<accession>A0ABN9TIS9</accession>